<accession>A0ABX0R107</accession>
<dbReference type="InterPro" id="IPR041307">
    <property type="entry name" value="WcbI"/>
</dbReference>
<evidence type="ECO:0000313" key="2">
    <source>
        <dbReference type="EMBL" id="NIF00787.1"/>
    </source>
</evidence>
<proteinExistence type="predicted"/>
<sequence>MTKKNSALHQGKITSVYNTPIYKLNPKTQLIDFMHQLDGCDHIFMQYHSEKWGPFSTASLSQYFDLTVLPTLESRVSTPQLGYFSDGVPDSMVYADYRFLHLYLQGHNIVQSVQQYHQVSLCPQKQIKMVRDDAQKYKDLFEEGKVYIDYSEIYEHALLNDTECFSTVSHPNNHHLSILLSAILYKVFNLDKKVELNGNDLLKNYIAPQLGSHNNDYYMMRKTGLNLAGKINHCFFDSQNQRTLLKELLKSNYYLSLESKYQNL</sequence>
<name>A0ABX0R107_9GAMM</name>
<comment type="caution">
    <text evidence="2">The sequence shown here is derived from an EMBL/GenBank/DDBJ whole genome shotgun (WGS) entry which is preliminary data.</text>
</comment>
<feature type="domain" description="Polysaccharide biosynthesis enzyme WcbI" evidence="1">
    <location>
        <begin position="11"/>
        <end position="185"/>
    </location>
</feature>
<dbReference type="EMBL" id="VWXD01000003">
    <property type="protein sequence ID" value="NIF00787.1"/>
    <property type="molecule type" value="Genomic_DNA"/>
</dbReference>
<gene>
    <name evidence="2" type="ORF">F3J38_12060</name>
</gene>
<organism evidence="2 3">
    <name type="scientific">Candidatus Pantoea formicae</name>
    <dbReference type="NCBI Taxonomy" id="2608355"/>
    <lineage>
        <taxon>Bacteria</taxon>
        <taxon>Pseudomonadati</taxon>
        <taxon>Pseudomonadota</taxon>
        <taxon>Gammaproteobacteria</taxon>
        <taxon>Enterobacterales</taxon>
        <taxon>Erwiniaceae</taxon>
        <taxon>Pantoea</taxon>
    </lineage>
</organism>
<evidence type="ECO:0000259" key="1">
    <source>
        <dbReference type="Pfam" id="PF18588"/>
    </source>
</evidence>
<evidence type="ECO:0000313" key="3">
    <source>
        <dbReference type="Proteomes" id="UP000780690"/>
    </source>
</evidence>
<protein>
    <recommendedName>
        <fullName evidence="1">Polysaccharide biosynthesis enzyme WcbI domain-containing protein</fullName>
    </recommendedName>
</protein>
<reference evidence="2 3" key="1">
    <citation type="journal article" date="2019" name="bioRxiv">
        <title>Bacteria contribute to plant secondary compound degradation in a generalist herbivore system.</title>
        <authorList>
            <person name="Francoeur C.B."/>
            <person name="Khadempour L."/>
            <person name="Moreira-Soto R.D."/>
            <person name="Gotting K."/>
            <person name="Book A.J."/>
            <person name="Pinto-Tomas A.A."/>
            <person name="Keefover-Ring K."/>
            <person name="Currie C.R."/>
        </authorList>
    </citation>
    <scope>NUCLEOTIDE SEQUENCE [LARGE SCALE GENOMIC DNA]</scope>
    <source>
        <strain evidence="2 3">Acro-805</strain>
    </source>
</reference>
<dbReference type="Pfam" id="PF18588">
    <property type="entry name" value="WcbI"/>
    <property type="match status" value="1"/>
</dbReference>
<keyword evidence="3" id="KW-1185">Reference proteome</keyword>
<dbReference type="Proteomes" id="UP000780690">
    <property type="component" value="Unassembled WGS sequence"/>
</dbReference>